<dbReference type="PANTHER" id="PTHR12764:SF4">
    <property type="entry name" value="INTRAFLAGELLAR TRANSPORT PROTEIN 122 HOMOLOG"/>
    <property type="match status" value="1"/>
</dbReference>
<sequence length="1297" mass="142725">MEGNVVWRQRTAQGDDARSTLWSVACSPDGARLVLGVGCCVLLLEVESGETLRALGGHKGDVNAVAFASDGNTFASGGCDKQVIIWDADGEPLRHCTCSGSVQTLSFNPRVFILAIGTAEELDLWRCEDQQAPDNEKSRSFASSENIFFPRAASRLSRSSDLQSTPSSLGRAGSMIVRLATSTSESKSSATSTSIQRYVRDKVSSRICCLSWDEEGQRLASGQYSGLLVVHDRSSSQLWSQQLGAAVWTVSWRPSRRTAAEGSSKSADIRDSLLVACTFEPSMWLLDVDAEVPIISTPLTHDPLSAIFSPGGDYLVMVGVDGCITLWSSNGIYLQPLHVSGERLEATACCFLPSGQRLAFTNRQGDVGILNLRLPVVHGLHREVYARRTTLCELTVHNLLCNKTVTIPFDELIQKVAVYRQLLAVQLKRCIVISKACQAALGTLEYREVHRLKGSFECSLLLLAAHSVVLCHGNTLKLYDLEGKAQRQWNLKAAVRYVRVLGGPPGAEALLVGLRNGEVLYVYVHQELPLPLLHHHTGIVCVDVSAERSRLAIIDENKELHIFELQNKRRVHSQQGCTSVAWNLWVDDLLSVTSRNALIIKAGSLLPYQQGFQGIVVGFMGSSAFCLYRQKMHQVKIDYKIAIYRYLKKNDLKSAYNLACLGATDNDLKQLGLECLREGDLKLARKCFQRRKDYRAICMLNQVQVELDVLNIPTDLQQYVCRAYAYAFVQNFTAAADEWGKAGLPQRASEMFADLRKSVHTDPTLLKHVLVPWANELIRRDQPEVAVKVFRQAGREKMALRLEATLLECAISQQLYAQAAARSWALAIAFANMATGDVKLMDSSPCSLACEVTGMASDGLAGAMNHLEPANLPRCIFRYLVCYFRRISEIYGVYFVLWRYASSSPARRAMPAHALLRACAFLWSHALAPLAKPDSPDSSASSAVDDKNTFVGGLRRRLNGTQALGRGLRPSWRLHSWWQEAQAALDRPPVQGFLRSCGIRLDRRVKGIRTVLVLRLMAEAALQIHDYEVAAAACNELWRLALRDPERRERADLAVKIKAASASAAAVPRMHEILKTLSSTICVLCGTTVPLVTSEALPLGVDISCGSCGCPISLEFGTFAPLAAVEYCPQNESEQSSLPTGTELSPDAKGCSVDEQFLTIARRSMLRRQASTSSPHIASIPGPVKFQPPLLSAKAIQQQPREKILWRNNKCIEGSRGSRVLRLLGLPHTPAERALHNATQHEPAAEAVEVDMLMACATCSHLFIYPPAQGQLLPNNPCIFCATISPRTPILPCFALR</sequence>
<dbReference type="InterPro" id="IPR039857">
    <property type="entry name" value="Ift122/121"/>
</dbReference>
<feature type="domain" description="IFT122 second beta-propeller" evidence="8">
    <location>
        <begin position="378"/>
        <end position="632"/>
    </location>
</feature>
<dbReference type="InterPro" id="IPR015943">
    <property type="entry name" value="WD40/YVTN_repeat-like_dom_sf"/>
</dbReference>
<keyword evidence="6" id="KW-0966">Cell projection</keyword>
<gene>
    <name evidence="10" type="ORF">cyc_02387</name>
</gene>
<dbReference type="Pfam" id="PF23377">
    <property type="entry name" value="Beta-prop_IFT122_2nd"/>
    <property type="match status" value="1"/>
</dbReference>
<evidence type="ECO:0000259" key="8">
    <source>
        <dbReference type="Pfam" id="PF23377"/>
    </source>
</evidence>
<dbReference type="Pfam" id="PF23381">
    <property type="entry name" value="Beta-prop_IFT122_1st"/>
    <property type="match status" value="1"/>
</dbReference>
<dbReference type="VEuPathDB" id="ToxoDB:cyc_02387"/>
<keyword evidence="4" id="KW-0677">Repeat</keyword>
<evidence type="ECO:0000256" key="4">
    <source>
        <dbReference type="ARBA" id="ARBA00022737"/>
    </source>
</evidence>
<evidence type="ECO:0000256" key="5">
    <source>
        <dbReference type="ARBA" id="ARBA00023069"/>
    </source>
</evidence>
<dbReference type="Gene3D" id="1.25.40.470">
    <property type="match status" value="1"/>
</dbReference>
<dbReference type="InterPro" id="IPR036322">
    <property type="entry name" value="WD40_repeat_dom_sf"/>
</dbReference>
<evidence type="ECO:0000256" key="2">
    <source>
        <dbReference type="ARBA" id="ARBA00019442"/>
    </source>
</evidence>
<feature type="repeat" description="WD" evidence="7">
    <location>
        <begin position="55"/>
        <end position="87"/>
    </location>
</feature>
<dbReference type="SMART" id="SM00320">
    <property type="entry name" value="WD40"/>
    <property type="match status" value="5"/>
</dbReference>
<comment type="subcellular location">
    <subcellularLocation>
        <location evidence="1">Cell projection</location>
        <location evidence="1">Cilium</location>
    </subcellularLocation>
</comment>
<keyword evidence="3 7" id="KW-0853">WD repeat</keyword>
<keyword evidence="5" id="KW-0969">Cilium</keyword>
<evidence type="ECO:0000313" key="11">
    <source>
        <dbReference type="Proteomes" id="UP000095192"/>
    </source>
</evidence>
<evidence type="ECO:0000256" key="1">
    <source>
        <dbReference type="ARBA" id="ARBA00004138"/>
    </source>
</evidence>
<accession>A0A1D3CZR6</accession>
<dbReference type="EMBL" id="JROU02001359">
    <property type="protein sequence ID" value="OEH76693.1"/>
    <property type="molecule type" value="Genomic_DNA"/>
</dbReference>
<dbReference type="GO" id="GO:1905515">
    <property type="term" value="P:non-motile cilium assembly"/>
    <property type="evidence" value="ECO:0007669"/>
    <property type="project" value="TreeGrafter"/>
</dbReference>
<dbReference type="Gene3D" id="2.130.10.10">
    <property type="entry name" value="YVTN repeat-like/Quinoprotein amine dehydrogenase"/>
    <property type="match status" value="2"/>
</dbReference>
<name>A0A1D3CZR6_9EIME</name>
<evidence type="ECO:0000256" key="7">
    <source>
        <dbReference type="PROSITE-ProRule" id="PRU00221"/>
    </source>
</evidence>
<dbReference type="VEuPathDB" id="ToxoDB:LOC34619249"/>
<evidence type="ECO:0000259" key="9">
    <source>
        <dbReference type="Pfam" id="PF23381"/>
    </source>
</evidence>
<dbReference type="InterPro" id="IPR001680">
    <property type="entry name" value="WD40_rpt"/>
</dbReference>
<dbReference type="GO" id="GO:0030991">
    <property type="term" value="C:intraciliary transport particle A"/>
    <property type="evidence" value="ECO:0007669"/>
    <property type="project" value="TreeGrafter"/>
</dbReference>
<reference evidence="10 11" key="1">
    <citation type="journal article" date="2016" name="BMC Genomics">
        <title>Comparative genomics reveals Cyclospora cayetanensis possesses coccidia-like metabolism and invasion components but unique surface antigens.</title>
        <authorList>
            <person name="Liu S."/>
            <person name="Wang L."/>
            <person name="Zheng H."/>
            <person name="Xu Z."/>
            <person name="Roellig D.M."/>
            <person name="Li N."/>
            <person name="Frace M.A."/>
            <person name="Tang K."/>
            <person name="Arrowood M.J."/>
            <person name="Moss D.M."/>
            <person name="Zhang L."/>
            <person name="Feng Y."/>
            <person name="Xiao L."/>
        </authorList>
    </citation>
    <scope>NUCLEOTIDE SEQUENCE [LARGE SCALE GENOMIC DNA]</scope>
    <source>
        <strain evidence="10 11">CHN_HEN01</strain>
    </source>
</reference>
<dbReference type="PROSITE" id="PS50294">
    <property type="entry name" value="WD_REPEATS_REGION"/>
    <property type="match status" value="1"/>
</dbReference>
<dbReference type="InterPro" id="IPR056152">
    <property type="entry name" value="Beta-prop_IFT122_2nd"/>
</dbReference>
<dbReference type="Proteomes" id="UP000095192">
    <property type="component" value="Unassembled WGS sequence"/>
</dbReference>
<dbReference type="GO" id="GO:0035721">
    <property type="term" value="P:intraciliary retrograde transport"/>
    <property type="evidence" value="ECO:0007669"/>
    <property type="project" value="TreeGrafter"/>
</dbReference>
<dbReference type="InParanoid" id="A0A1D3CZR6"/>
<dbReference type="PROSITE" id="PS50082">
    <property type="entry name" value="WD_REPEATS_2"/>
    <property type="match status" value="1"/>
</dbReference>
<evidence type="ECO:0000256" key="3">
    <source>
        <dbReference type="ARBA" id="ARBA00022574"/>
    </source>
</evidence>
<evidence type="ECO:0000313" key="10">
    <source>
        <dbReference type="EMBL" id="OEH76693.1"/>
    </source>
</evidence>
<dbReference type="GO" id="GO:0061512">
    <property type="term" value="P:protein localization to cilium"/>
    <property type="evidence" value="ECO:0007669"/>
    <property type="project" value="TreeGrafter"/>
</dbReference>
<proteinExistence type="predicted"/>
<keyword evidence="11" id="KW-1185">Reference proteome</keyword>
<dbReference type="GO" id="GO:0097730">
    <property type="term" value="C:non-motile cilium"/>
    <property type="evidence" value="ECO:0007669"/>
    <property type="project" value="TreeGrafter"/>
</dbReference>
<evidence type="ECO:0000256" key="6">
    <source>
        <dbReference type="ARBA" id="ARBA00023273"/>
    </source>
</evidence>
<feature type="domain" description="IFT122 first beta-propeller" evidence="9">
    <location>
        <begin position="15"/>
        <end position="138"/>
    </location>
</feature>
<protein>
    <recommendedName>
        <fullName evidence="2">Intraflagellar transport protein 122 homolog</fullName>
    </recommendedName>
</protein>
<organism evidence="10 11">
    <name type="scientific">Cyclospora cayetanensis</name>
    <dbReference type="NCBI Taxonomy" id="88456"/>
    <lineage>
        <taxon>Eukaryota</taxon>
        <taxon>Sar</taxon>
        <taxon>Alveolata</taxon>
        <taxon>Apicomplexa</taxon>
        <taxon>Conoidasida</taxon>
        <taxon>Coccidia</taxon>
        <taxon>Eucoccidiorida</taxon>
        <taxon>Eimeriorina</taxon>
        <taxon>Eimeriidae</taxon>
        <taxon>Cyclospora</taxon>
    </lineage>
</organism>
<dbReference type="PANTHER" id="PTHR12764">
    <property type="entry name" value="WD REPEAT DOMAIN-RELATED"/>
    <property type="match status" value="1"/>
</dbReference>
<dbReference type="SUPFAM" id="SSF50978">
    <property type="entry name" value="WD40 repeat-like"/>
    <property type="match status" value="2"/>
</dbReference>
<dbReference type="InterPro" id="IPR056153">
    <property type="entry name" value="Beta-prop_IFT122_1st"/>
</dbReference>
<comment type="caution">
    <text evidence="10">The sequence shown here is derived from an EMBL/GenBank/DDBJ whole genome shotgun (WGS) entry which is preliminary data.</text>
</comment>